<keyword evidence="3" id="KW-1185">Reference proteome</keyword>
<evidence type="ECO:0000313" key="2">
    <source>
        <dbReference type="EMBL" id="GAA3808205.1"/>
    </source>
</evidence>
<dbReference type="PANTHER" id="PTHR42681">
    <property type="entry name" value="MALONYL-COA-ACYL CARRIER PROTEIN TRANSACYLASE, MITOCHONDRIAL"/>
    <property type="match status" value="1"/>
</dbReference>
<comment type="caution">
    <text evidence="2">The sequence shown here is derived from an EMBL/GenBank/DDBJ whole genome shotgun (WGS) entry which is preliminary data.</text>
</comment>
<dbReference type="InterPro" id="IPR001227">
    <property type="entry name" value="Ac_transferase_dom_sf"/>
</dbReference>
<gene>
    <name evidence="2" type="ORF">GCM10022403_048000</name>
</gene>
<accession>A0ABP7HZI4</accession>
<protein>
    <recommendedName>
        <fullName evidence="1">Malonyl-CoA:ACP transacylase (MAT) domain-containing protein</fullName>
    </recommendedName>
</protein>
<name>A0ABP7HZI4_9ACTN</name>
<reference evidence="3" key="1">
    <citation type="journal article" date="2019" name="Int. J. Syst. Evol. Microbiol.">
        <title>The Global Catalogue of Microorganisms (GCM) 10K type strain sequencing project: providing services to taxonomists for standard genome sequencing and annotation.</title>
        <authorList>
            <consortium name="The Broad Institute Genomics Platform"/>
            <consortium name="The Broad Institute Genome Sequencing Center for Infectious Disease"/>
            <person name="Wu L."/>
            <person name="Ma J."/>
        </authorList>
    </citation>
    <scope>NUCLEOTIDE SEQUENCE [LARGE SCALE GENOMIC DNA]</scope>
    <source>
        <strain evidence="3">JCM 17138</strain>
    </source>
</reference>
<dbReference type="InterPro" id="IPR016036">
    <property type="entry name" value="Malonyl_transacylase_ACP-bd"/>
</dbReference>
<dbReference type="InterPro" id="IPR016035">
    <property type="entry name" value="Acyl_Trfase/lysoPLipase"/>
</dbReference>
<dbReference type="Proteomes" id="UP001501009">
    <property type="component" value="Unassembled WGS sequence"/>
</dbReference>
<dbReference type="Gene3D" id="3.40.366.10">
    <property type="entry name" value="Malonyl-Coenzyme A Acyl Carrier Protein, domain 2"/>
    <property type="match status" value="1"/>
</dbReference>
<dbReference type="PANTHER" id="PTHR42681:SF6">
    <property type="entry name" value="BLL0263 PROTEIN"/>
    <property type="match status" value="1"/>
</dbReference>
<sequence>MDSFPHVPDHKAVFLAAGQGTDPTGALASLYDGTNGALPPGSWDEAGEALEEITETAAGYGYRAPGAIQEVLLGRRAAAAAPHGTSLLAQFAASVVLSRILARAGTMPSLIVSQSLGEFAALVAAGALTTAEGTRLVCALSDVYRNPDTRGAIVLIQAGEEETRALLARTGRNDLGLACVNTPRQTVVSGSTNAVAALMGLAGPRRKVLPVSLRGHEPALEKCRDLFLGLIGELHREPLRVPVYSSTKRRCYTAADKLGEALADLWVKPTYPIDAFARLAPPGRRRFIELGVGHALTSCVREVLPGAQTLAPLDPPGVSKQPPRA</sequence>
<dbReference type="SUPFAM" id="SSF55048">
    <property type="entry name" value="Probable ACP-binding domain of malonyl-CoA ACP transacylase"/>
    <property type="match status" value="1"/>
</dbReference>
<dbReference type="SMART" id="SM00827">
    <property type="entry name" value="PKS_AT"/>
    <property type="match status" value="1"/>
</dbReference>
<dbReference type="InterPro" id="IPR050858">
    <property type="entry name" value="Mal-CoA-ACP_Trans/PKS_FabD"/>
</dbReference>
<evidence type="ECO:0000313" key="3">
    <source>
        <dbReference type="Proteomes" id="UP001501009"/>
    </source>
</evidence>
<organism evidence="2 3">
    <name type="scientific">Streptomyces coacervatus</name>
    <dbReference type="NCBI Taxonomy" id="647381"/>
    <lineage>
        <taxon>Bacteria</taxon>
        <taxon>Bacillati</taxon>
        <taxon>Actinomycetota</taxon>
        <taxon>Actinomycetes</taxon>
        <taxon>Kitasatosporales</taxon>
        <taxon>Streptomycetaceae</taxon>
        <taxon>Streptomyces</taxon>
    </lineage>
</organism>
<feature type="domain" description="Malonyl-CoA:ACP transacylase (MAT)" evidence="1">
    <location>
        <begin position="53"/>
        <end position="317"/>
    </location>
</feature>
<dbReference type="SUPFAM" id="SSF52151">
    <property type="entry name" value="FabD/lysophospholipase-like"/>
    <property type="match status" value="1"/>
</dbReference>
<dbReference type="EMBL" id="BAABDE010000020">
    <property type="protein sequence ID" value="GAA3808205.1"/>
    <property type="molecule type" value="Genomic_DNA"/>
</dbReference>
<proteinExistence type="predicted"/>
<dbReference type="InterPro" id="IPR014043">
    <property type="entry name" value="Acyl_transferase_dom"/>
</dbReference>
<dbReference type="Pfam" id="PF00698">
    <property type="entry name" value="Acyl_transf_1"/>
    <property type="match status" value="1"/>
</dbReference>
<dbReference type="RefSeq" id="WP_275772515.1">
    <property type="nucleotide sequence ID" value="NZ_BAABDE010000020.1"/>
</dbReference>
<evidence type="ECO:0000259" key="1">
    <source>
        <dbReference type="SMART" id="SM00827"/>
    </source>
</evidence>